<evidence type="ECO:0000256" key="1">
    <source>
        <dbReference type="SAM" id="Phobius"/>
    </source>
</evidence>
<name>A0A1G6NKS8_9SPHI</name>
<keyword evidence="1" id="KW-1133">Transmembrane helix</keyword>
<protein>
    <recommendedName>
        <fullName evidence="4">DUF4293 family protein</fullName>
    </recommendedName>
</protein>
<keyword evidence="1" id="KW-0812">Transmembrane</keyword>
<keyword evidence="3" id="KW-1185">Reference proteome</keyword>
<keyword evidence="1" id="KW-0472">Membrane</keyword>
<dbReference type="Pfam" id="PF14126">
    <property type="entry name" value="DUF4293"/>
    <property type="match status" value="1"/>
</dbReference>
<dbReference type="EMBL" id="FMZH01000002">
    <property type="protein sequence ID" value="SDC68251.1"/>
    <property type="molecule type" value="Genomic_DNA"/>
</dbReference>
<gene>
    <name evidence="2" type="ORF">SAMN04488024_102706</name>
</gene>
<feature type="transmembrane region" description="Helical" evidence="1">
    <location>
        <begin position="89"/>
        <end position="108"/>
    </location>
</feature>
<reference evidence="3" key="1">
    <citation type="submission" date="2016-10" db="EMBL/GenBank/DDBJ databases">
        <authorList>
            <person name="Varghese N."/>
            <person name="Submissions S."/>
        </authorList>
    </citation>
    <scope>NUCLEOTIDE SEQUENCE [LARGE SCALE GENOMIC DNA]</scope>
    <source>
        <strain evidence="3">DSM 18609</strain>
    </source>
</reference>
<evidence type="ECO:0000313" key="2">
    <source>
        <dbReference type="EMBL" id="SDC68251.1"/>
    </source>
</evidence>
<dbReference type="STRING" id="390242.SAMN04488024_102706"/>
<evidence type="ECO:0000313" key="3">
    <source>
        <dbReference type="Proteomes" id="UP000199455"/>
    </source>
</evidence>
<evidence type="ECO:0008006" key="4">
    <source>
        <dbReference type="Google" id="ProtNLM"/>
    </source>
</evidence>
<feature type="transmembrane region" description="Helical" evidence="1">
    <location>
        <begin position="120"/>
        <end position="141"/>
    </location>
</feature>
<proteinExistence type="predicted"/>
<dbReference type="Proteomes" id="UP000199455">
    <property type="component" value="Unassembled WGS sequence"/>
</dbReference>
<feature type="transmembrane region" description="Helical" evidence="1">
    <location>
        <begin position="56"/>
        <end position="77"/>
    </location>
</feature>
<dbReference type="InterPro" id="IPR025635">
    <property type="entry name" value="DUF4293"/>
</dbReference>
<sequence length="155" mass="17135">MIQRIQSIWLFLAAFTLILMLFLPVASKEIGGTESAIYTSGLFQIIAGKAGSPFKIISFLPLLITNIAVAIICFINIFNFRKRSFQKRFAILSIVLIGGFAFWCSIYAKKLPGGIEGANFGIGAYLPALAILFIVLAIFGINKDERLIRSAERLR</sequence>
<accession>A0A1G6NKS8</accession>
<dbReference type="RefSeq" id="WP_090766442.1">
    <property type="nucleotide sequence ID" value="NZ_FMZH01000002.1"/>
</dbReference>
<dbReference type="AlphaFoldDB" id="A0A1G6NKS8"/>
<organism evidence="2 3">
    <name type="scientific">Pedobacter soli</name>
    <dbReference type="NCBI Taxonomy" id="390242"/>
    <lineage>
        <taxon>Bacteria</taxon>
        <taxon>Pseudomonadati</taxon>
        <taxon>Bacteroidota</taxon>
        <taxon>Sphingobacteriia</taxon>
        <taxon>Sphingobacteriales</taxon>
        <taxon>Sphingobacteriaceae</taxon>
        <taxon>Pedobacter</taxon>
    </lineage>
</organism>